<gene>
    <name evidence="2" type="ORF">A4X06_0g9357</name>
</gene>
<dbReference type="EMBL" id="LWDE02002687">
    <property type="protein sequence ID" value="KAE8237039.1"/>
    <property type="molecule type" value="Genomic_DNA"/>
</dbReference>
<keyword evidence="3" id="KW-1185">Reference proteome</keyword>
<feature type="compositionally biased region" description="Basic and acidic residues" evidence="1">
    <location>
        <begin position="240"/>
        <end position="250"/>
    </location>
</feature>
<sequence>MSTLRSERGRDRLVLCYCYKRCTFGIGPPRKVTIRRRATHLAEDRADKLTAEQNSFPPSQFLLSAIDLNETAICASDSDDSTLSSAGDSDDEPLDEHEPASQGTNASNKVLSWRDSQGSTQQLENPNAPLPAAHAGADGLDDVLYDPAPLNFDDPFGHGMDVDDSEEEVQADMIDLASPAPSSSPSTSSSSSSSGSDVRDPQELVADELPLFCGGDDDEFEDSSEEGSNGLDPDDEEPHDPEIARNDQADRQPAPRSVHGQQLLDELIGEYRPGPPPNRPPRPAELLISLDDLNPREKASVKHLRTFVRQDLTVAAYDELAKNLEDAGQADNVKIMSKHKAANYIKRITKLQEECWDMCPNSCMAFVGNNSHLRRCTASRNGVPCRTRRYHANGKAKKTFTTIPILPRARAKWAAELGSTDFGERANKSGQELRDGDDGHIFQDFPDGAVMRELKETLGLFEGARDEAYMLSVDGAQMVERKESNGWIILLTCLNTNVKTRFCRNETFVASVIPGPKNPVDVDSFLRPIVQEFARAARGHWLWDG</sequence>
<dbReference type="AlphaFoldDB" id="A0A8X7MIS1"/>
<reference evidence="2" key="1">
    <citation type="submission" date="2016-04" db="EMBL/GenBank/DDBJ databases">
        <authorList>
            <person name="Nguyen H.D."/>
            <person name="Samba Siva P."/>
            <person name="Cullis J."/>
            <person name="Levesque C.A."/>
            <person name="Hambleton S."/>
        </authorList>
    </citation>
    <scope>NUCLEOTIDE SEQUENCE</scope>
    <source>
        <strain evidence="2">DAOMC 236426</strain>
    </source>
</reference>
<comment type="caution">
    <text evidence="2">The sequence shown here is derived from an EMBL/GenBank/DDBJ whole genome shotgun (WGS) entry which is preliminary data.</text>
</comment>
<evidence type="ECO:0000313" key="3">
    <source>
        <dbReference type="Proteomes" id="UP000077684"/>
    </source>
</evidence>
<protein>
    <submittedName>
        <fullName evidence="2">Uncharacterized protein</fullName>
    </submittedName>
</protein>
<organism evidence="2 3">
    <name type="scientific">Tilletia controversa</name>
    <name type="common">dwarf bunt fungus</name>
    <dbReference type="NCBI Taxonomy" id="13291"/>
    <lineage>
        <taxon>Eukaryota</taxon>
        <taxon>Fungi</taxon>
        <taxon>Dikarya</taxon>
        <taxon>Basidiomycota</taxon>
        <taxon>Ustilaginomycotina</taxon>
        <taxon>Exobasidiomycetes</taxon>
        <taxon>Tilletiales</taxon>
        <taxon>Tilletiaceae</taxon>
        <taxon>Tilletia</taxon>
    </lineage>
</organism>
<proteinExistence type="predicted"/>
<feature type="compositionally biased region" description="Acidic residues" evidence="1">
    <location>
        <begin position="215"/>
        <end position="225"/>
    </location>
</feature>
<name>A0A8X7MIS1_9BASI</name>
<feature type="compositionally biased region" description="Polar residues" evidence="1">
    <location>
        <begin position="101"/>
        <end position="125"/>
    </location>
</feature>
<feature type="region of interest" description="Disordered" evidence="1">
    <location>
        <begin position="77"/>
        <end position="259"/>
    </location>
</feature>
<reference evidence="2" key="2">
    <citation type="journal article" date="2019" name="IMA Fungus">
        <title>Genome sequencing and comparison of five Tilletia species to identify candidate genes for the detection of regulated species infecting wheat.</title>
        <authorList>
            <person name="Nguyen H.D.T."/>
            <person name="Sultana T."/>
            <person name="Kesanakurti P."/>
            <person name="Hambleton S."/>
        </authorList>
    </citation>
    <scope>NUCLEOTIDE SEQUENCE</scope>
    <source>
        <strain evidence="2">DAOMC 236426</strain>
    </source>
</reference>
<evidence type="ECO:0000256" key="1">
    <source>
        <dbReference type="SAM" id="MobiDB-lite"/>
    </source>
</evidence>
<evidence type="ECO:0000313" key="2">
    <source>
        <dbReference type="EMBL" id="KAE8237039.1"/>
    </source>
</evidence>
<feature type="compositionally biased region" description="Low complexity" evidence="1">
    <location>
        <begin position="178"/>
        <end position="196"/>
    </location>
</feature>
<feature type="non-terminal residue" evidence="2">
    <location>
        <position position="545"/>
    </location>
</feature>
<accession>A0A8X7MIS1</accession>
<dbReference type="Proteomes" id="UP000077684">
    <property type="component" value="Unassembled WGS sequence"/>
</dbReference>